<dbReference type="EMBL" id="JAUKUA010000002">
    <property type="protein sequence ID" value="KAK0725419.1"/>
    <property type="molecule type" value="Genomic_DNA"/>
</dbReference>
<reference evidence="2" key="1">
    <citation type="submission" date="2023-06" db="EMBL/GenBank/DDBJ databases">
        <title>Genome-scale phylogeny and comparative genomics of the fungal order Sordariales.</title>
        <authorList>
            <consortium name="Lawrence Berkeley National Laboratory"/>
            <person name="Hensen N."/>
            <person name="Bonometti L."/>
            <person name="Westerberg I."/>
            <person name="Brannstrom I.O."/>
            <person name="Guillou S."/>
            <person name="Cros-Aarteil S."/>
            <person name="Calhoun S."/>
            <person name="Haridas S."/>
            <person name="Kuo A."/>
            <person name="Mondo S."/>
            <person name="Pangilinan J."/>
            <person name="Riley R."/>
            <person name="Labutti K."/>
            <person name="Andreopoulos B."/>
            <person name="Lipzen A."/>
            <person name="Chen C."/>
            <person name="Yanf M."/>
            <person name="Daum C."/>
            <person name="Ng V."/>
            <person name="Clum A."/>
            <person name="Steindorff A."/>
            <person name="Ohm R."/>
            <person name="Martin F."/>
            <person name="Silar P."/>
            <person name="Natvig D."/>
            <person name="Lalanne C."/>
            <person name="Gautier V."/>
            <person name="Ament-Velasquez S.L."/>
            <person name="Kruys A."/>
            <person name="Hutchinson M.I."/>
            <person name="Powell A.J."/>
            <person name="Barry K."/>
            <person name="Miller A.N."/>
            <person name="Grigoriev I.V."/>
            <person name="Debuchy R."/>
            <person name="Gladieux P."/>
            <person name="Thoren M.H."/>
            <person name="Johannesson H."/>
        </authorList>
    </citation>
    <scope>NUCLEOTIDE SEQUENCE</scope>
    <source>
        <strain evidence="2">SMH4607-1</strain>
    </source>
</reference>
<evidence type="ECO:0000256" key="1">
    <source>
        <dbReference type="SAM" id="MobiDB-lite"/>
    </source>
</evidence>
<gene>
    <name evidence="2" type="ORF">B0H67DRAFT_131391</name>
</gene>
<keyword evidence="3" id="KW-1185">Reference proteome</keyword>
<feature type="compositionally biased region" description="Polar residues" evidence="1">
    <location>
        <begin position="62"/>
        <end position="72"/>
    </location>
</feature>
<feature type="region of interest" description="Disordered" evidence="1">
    <location>
        <begin position="46"/>
        <end position="85"/>
    </location>
</feature>
<evidence type="ECO:0000313" key="2">
    <source>
        <dbReference type="EMBL" id="KAK0725419.1"/>
    </source>
</evidence>
<feature type="compositionally biased region" description="Basic residues" evidence="1">
    <location>
        <begin position="1"/>
        <end position="11"/>
    </location>
</feature>
<evidence type="ECO:0000313" key="3">
    <source>
        <dbReference type="Proteomes" id="UP001172102"/>
    </source>
</evidence>
<feature type="region of interest" description="Disordered" evidence="1">
    <location>
        <begin position="1"/>
        <end position="31"/>
    </location>
</feature>
<accession>A0AA40E2D1</accession>
<dbReference type="AlphaFoldDB" id="A0AA40E2D1"/>
<protein>
    <submittedName>
        <fullName evidence="2">Uncharacterized protein</fullName>
    </submittedName>
</protein>
<sequence>MLRMAKQRSFKRQPMEASSLSDNNPYLPLPTSLIGQTPTLPFVLRRTSRSSSSNGGGRASCLFSSPNKTSSPVYGPGVHSSGVQRSSNPIPYLNFCHSDTSSRSVKYKDILRSRSSLCHHITGHRDNYCPRNTPQWHTDCVSRVVPRIRVRPPAYAVKRHLRFAADRSITWDSTVAIPLTNHAGWPSPDCSLGNTHLKPDDLQPLLRLV</sequence>
<name>A0AA40E2D1_9PEZI</name>
<dbReference type="Proteomes" id="UP001172102">
    <property type="component" value="Unassembled WGS sequence"/>
</dbReference>
<organism evidence="2 3">
    <name type="scientific">Lasiosphaeris hirsuta</name>
    <dbReference type="NCBI Taxonomy" id="260670"/>
    <lineage>
        <taxon>Eukaryota</taxon>
        <taxon>Fungi</taxon>
        <taxon>Dikarya</taxon>
        <taxon>Ascomycota</taxon>
        <taxon>Pezizomycotina</taxon>
        <taxon>Sordariomycetes</taxon>
        <taxon>Sordariomycetidae</taxon>
        <taxon>Sordariales</taxon>
        <taxon>Lasiosphaeriaceae</taxon>
        <taxon>Lasiosphaeris</taxon>
    </lineage>
</organism>
<proteinExistence type="predicted"/>
<comment type="caution">
    <text evidence="2">The sequence shown here is derived from an EMBL/GenBank/DDBJ whole genome shotgun (WGS) entry which is preliminary data.</text>
</comment>